<dbReference type="OrthoDB" id="136232at2"/>
<organism evidence="10 11">
    <name type="scientific">Clostridium oryzae</name>
    <dbReference type="NCBI Taxonomy" id="1450648"/>
    <lineage>
        <taxon>Bacteria</taxon>
        <taxon>Bacillati</taxon>
        <taxon>Bacillota</taxon>
        <taxon>Clostridia</taxon>
        <taxon>Eubacteriales</taxon>
        <taxon>Clostridiaceae</taxon>
        <taxon>Clostridium</taxon>
    </lineage>
</organism>
<dbReference type="GO" id="GO:0009103">
    <property type="term" value="P:lipopolysaccharide biosynthetic process"/>
    <property type="evidence" value="ECO:0007669"/>
    <property type="project" value="UniProtKB-ARBA"/>
</dbReference>
<evidence type="ECO:0000256" key="3">
    <source>
        <dbReference type="ARBA" id="ARBA00022676"/>
    </source>
</evidence>
<dbReference type="InterPro" id="IPR050297">
    <property type="entry name" value="LipidA_mod_glycosyltrf_83"/>
</dbReference>
<keyword evidence="6 8" id="KW-1133">Transmembrane helix</keyword>
<feature type="domain" description="Glycosyltransferase RgtA/B/C/D-like" evidence="9">
    <location>
        <begin position="79"/>
        <end position="235"/>
    </location>
</feature>
<keyword evidence="7 8" id="KW-0472">Membrane</keyword>
<dbReference type="InterPro" id="IPR038731">
    <property type="entry name" value="RgtA/B/C-like"/>
</dbReference>
<reference evidence="10 11" key="1">
    <citation type="submission" date="2017-03" db="EMBL/GenBank/DDBJ databases">
        <title>Genome sequence of Clostridium oryzae DSM 28571.</title>
        <authorList>
            <person name="Poehlein A."/>
            <person name="Daniel R."/>
        </authorList>
    </citation>
    <scope>NUCLEOTIDE SEQUENCE [LARGE SCALE GENOMIC DNA]</scope>
    <source>
        <strain evidence="10 11">DSM 28571</strain>
    </source>
</reference>
<evidence type="ECO:0000256" key="8">
    <source>
        <dbReference type="SAM" id="Phobius"/>
    </source>
</evidence>
<keyword evidence="2" id="KW-1003">Cell membrane</keyword>
<sequence length="431" mass="50388">MFSIKEESKVIKILLIVCCFSMFILTLISIFYYGNSTLMGNFYKPNNDDVKFIRSAWILCQTGIYTYHKPPSPTVFMMPGLPYTLAFLMKIFNEFGGITALRVIQAVLQSCSLFFMFLIGRKFFNSKVAITAVILDTFCIAEIWIPNLILTESFFKFFVMLLILFSMEALESGKLKHYILGGLFWGLAALFRPTIAMYPIVILIMWFIKKIKFTDGVKYTLVTILVFSAVLSPWWIRNYKIFHRFIPFTMATGNPMLQGTYINYDQSSRETDGLNYKQFVYSYKHNSELQQNKVEIEISKYRMKNLFPKHPLQFILWYTLGKTWWHLNYPFYWAQILGVSFVEAALYHAIMLILAAVGLWKFFKDKNKNKLAYMPAAVILYFIAVYLPFFTMGRYFYPAMPYVLMFSAYALLNLCDKYGLTKKIIATINKK</sequence>
<evidence type="ECO:0000313" key="11">
    <source>
        <dbReference type="Proteomes" id="UP000190080"/>
    </source>
</evidence>
<keyword evidence="3" id="KW-0328">Glycosyltransferase</keyword>
<evidence type="ECO:0000256" key="5">
    <source>
        <dbReference type="ARBA" id="ARBA00022692"/>
    </source>
</evidence>
<feature type="transmembrane region" description="Helical" evidence="8">
    <location>
        <begin position="333"/>
        <end position="359"/>
    </location>
</feature>
<keyword evidence="11" id="KW-1185">Reference proteome</keyword>
<dbReference type="EMBL" id="MZGV01000015">
    <property type="protein sequence ID" value="OPJ62427.1"/>
    <property type="molecule type" value="Genomic_DNA"/>
</dbReference>
<comment type="caution">
    <text evidence="10">The sequence shown here is derived from an EMBL/GenBank/DDBJ whole genome shotgun (WGS) entry which is preliminary data.</text>
</comment>
<dbReference type="AlphaFoldDB" id="A0A1V4ISI8"/>
<protein>
    <recommendedName>
        <fullName evidence="9">Glycosyltransferase RgtA/B/C/D-like domain-containing protein</fullName>
    </recommendedName>
</protein>
<feature type="transmembrane region" description="Helical" evidence="8">
    <location>
        <begin position="98"/>
        <end position="119"/>
    </location>
</feature>
<evidence type="ECO:0000256" key="7">
    <source>
        <dbReference type="ARBA" id="ARBA00023136"/>
    </source>
</evidence>
<feature type="transmembrane region" description="Helical" evidence="8">
    <location>
        <begin position="153"/>
        <end position="170"/>
    </location>
</feature>
<dbReference type="Proteomes" id="UP000190080">
    <property type="component" value="Unassembled WGS sequence"/>
</dbReference>
<name>A0A1V4ISI8_9CLOT</name>
<dbReference type="Pfam" id="PF13231">
    <property type="entry name" value="PMT_2"/>
    <property type="match status" value="1"/>
</dbReference>
<feature type="transmembrane region" description="Helical" evidence="8">
    <location>
        <begin position="395"/>
        <end position="415"/>
    </location>
</feature>
<dbReference type="PANTHER" id="PTHR33908">
    <property type="entry name" value="MANNOSYLTRANSFERASE YKCB-RELATED"/>
    <property type="match status" value="1"/>
</dbReference>
<feature type="transmembrane region" description="Helical" evidence="8">
    <location>
        <begin position="12"/>
        <end position="32"/>
    </location>
</feature>
<evidence type="ECO:0000256" key="6">
    <source>
        <dbReference type="ARBA" id="ARBA00022989"/>
    </source>
</evidence>
<evidence type="ECO:0000259" key="9">
    <source>
        <dbReference type="Pfam" id="PF13231"/>
    </source>
</evidence>
<gene>
    <name evidence="10" type="ORF">CLORY_17960</name>
</gene>
<feature type="transmembrane region" description="Helical" evidence="8">
    <location>
        <begin position="219"/>
        <end position="236"/>
    </location>
</feature>
<evidence type="ECO:0000313" key="10">
    <source>
        <dbReference type="EMBL" id="OPJ62427.1"/>
    </source>
</evidence>
<evidence type="ECO:0000256" key="2">
    <source>
        <dbReference type="ARBA" id="ARBA00022475"/>
    </source>
</evidence>
<evidence type="ECO:0000256" key="4">
    <source>
        <dbReference type="ARBA" id="ARBA00022679"/>
    </source>
</evidence>
<comment type="subcellular location">
    <subcellularLocation>
        <location evidence="1">Cell membrane</location>
        <topology evidence="1">Multi-pass membrane protein</topology>
    </subcellularLocation>
</comment>
<dbReference type="GO" id="GO:0005886">
    <property type="term" value="C:plasma membrane"/>
    <property type="evidence" value="ECO:0007669"/>
    <property type="project" value="UniProtKB-SubCell"/>
</dbReference>
<dbReference type="GO" id="GO:0016763">
    <property type="term" value="F:pentosyltransferase activity"/>
    <property type="evidence" value="ECO:0007669"/>
    <property type="project" value="TreeGrafter"/>
</dbReference>
<dbReference type="RefSeq" id="WP_079423448.1">
    <property type="nucleotide sequence ID" value="NZ_MZGV01000015.1"/>
</dbReference>
<evidence type="ECO:0000256" key="1">
    <source>
        <dbReference type="ARBA" id="ARBA00004651"/>
    </source>
</evidence>
<accession>A0A1V4ISI8</accession>
<proteinExistence type="predicted"/>
<dbReference type="STRING" id="1450648.CLORY_17960"/>
<feature type="transmembrane region" description="Helical" evidence="8">
    <location>
        <begin position="182"/>
        <end position="207"/>
    </location>
</feature>
<feature type="transmembrane region" description="Helical" evidence="8">
    <location>
        <begin position="371"/>
        <end position="389"/>
    </location>
</feature>
<keyword evidence="4" id="KW-0808">Transferase</keyword>
<dbReference type="PANTHER" id="PTHR33908:SF11">
    <property type="entry name" value="MEMBRANE PROTEIN"/>
    <property type="match status" value="1"/>
</dbReference>
<keyword evidence="5 8" id="KW-0812">Transmembrane</keyword>